<dbReference type="CDD" id="cd03017">
    <property type="entry name" value="PRX_BCP"/>
    <property type="match status" value="1"/>
</dbReference>
<evidence type="ECO:0000256" key="3">
    <source>
        <dbReference type="ARBA" id="ARBA00022559"/>
    </source>
</evidence>
<dbReference type="AlphaFoldDB" id="A0A2A7NDX0"/>
<dbReference type="Proteomes" id="UP000220914">
    <property type="component" value="Unassembled WGS sequence"/>
</dbReference>
<dbReference type="SUPFAM" id="SSF52833">
    <property type="entry name" value="Thioredoxin-like"/>
    <property type="match status" value="1"/>
</dbReference>
<gene>
    <name evidence="14" type="ORF">CQY20_04225</name>
    <name evidence="13" type="ORF">MAGR_15520</name>
</gene>
<dbReference type="Gene3D" id="3.40.30.10">
    <property type="entry name" value="Glutaredoxin"/>
    <property type="match status" value="1"/>
</dbReference>
<dbReference type="GO" id="GO:0008379">
    <property type="term" value="F:thioredoxin peroxidase activity"/>
    <property type="evidence" value="ECO:0007669"/>
    <property type="project" value="TreeGrafter"/>
</dbReference>
<name>A0A2A7NDX0_MYCAG</name>
<reference evidence="13 16" key="2">
    <citation type="journal article" date="2019" name="Emerg. Microbes Infect.">
        <title>Comprehensive subspecies identification of 175 nontuberculous mycobacteria species based on 7547 genomic profiles.</title>
        <authorList>
            <person name="Matsumoto Y."/>
            <person name="Kinjo T."/>
            <person name="Motooka D."/>
            <person name="Nabeya D."/>
            <person name="Jung N."/>
            <person name="Uechi K."/>
            <person name="Horii T."/>
            <person name="Iida T."/>
            <person name="Fujita J."/>
            <person name="Nakamura S."/>
        </authorList>
    </citation>
    <scope>NUCLEOTIDE SEQUENCE [LARGE SCALE GENOMIC DNA]</scope>
    <source>
        <strain evidence="13 16">JCM 6377</strain>
    </source>
</reference>
<evidence type="ECO:0000313" key="13">
    <source>
        <dbReference type="EMBL" id="GFG50111.1"/>
    </source>
</evidence>
<dbReference type="PANTHER" id="PTHR42801">
    <property type="entry name" value="THIOREDOXIN-DEPENDENT PEROXIDE REDUCTASE"/>
    <property type="match status" value="1"/>
</dbReference>
<evidence type="ECO:0000256" key="1">
    <source>
        <dbReference type="ARBA" id="ARBA00003330"/>
    </source>
</evidence>
<evidence type="ECO:0000256" key="6">
    <source>
        <dbReference type="ARBA" id="ARBA00023157"/>
    </source>
</evidence>
<evidence type="ECO:0000313" key="14">
    <source>
        <dbReference type="EMBL" id="PEG41668.1"/>
    </source>
</evidence>
<evidence type="ECO:0000256" key="5">
    <source>
        <dbReference type="ARBA" id="ARBA00023002"/>
    </source>
</evidence>
<keyword evidence="15" id="KW-1185">Reference proteome</keyword>
<evidence type="ECO:0000256" key="7">
    <source>
        <dbReference type="ARBA" id="ARBA00023284"/>
    </source>
</evidence>
<keyword evidence="3" id="KW-0575">Peroxidase</keyword>
<dbReference type="OrthoDB" id="9812811at2"/>
<dbReference type="InterPro" id="IPR036249">
    <property type="entry name" value="Thioredoxin-like_sf"/>
</dbReference>
<proteinExistence type="inferred from homology"/>
<evidence type="ECO:0000256" key="9">
    <source>
        <dbReference type="ARBA" id="ARBA00038489"/>
    </source>
</evidence>
<comment type="catalytic activity">
    <reaction evidence="11">
        <text>a hydroperoxide + [thioredoxin]-dithiol = an alcohol + [thioredoxin]-disulfide + H2O</text>
        <dbReference type="Rhea" id="RHEA:62620"/>
        <dbReference type="Rhea" id="RHEA-COMP:10698"/>
        <dbReference type="Rhea" id="RHEA-COMP:10700"/>
        <dbReference type="ChEBI" id="CHEBI:15377"/>
        <dbReference type="ChEBI" id="CHEBI:29950"/>
        <dbReference type="ChEBI" id="CHEBI:30879"/>
        <dbReference type="ChEBI" id="CHEBI:35924"/>
        <dbReference type="ChEBI" id="CHEBI:50058"/>
        <dbReference type="EC" id="1.11.1.24"/>
    </reaction>
</comment>
<evidence type="ECO:0000259" key="12">
    <source>
        <dbReference type="PROSITE" id="PS51352"/>
    </source>
</evidence>
<evidence type="ECO:0000256" key="2">
    <source>
        <dbReference type="ARBA" id="ARBA00013017"/>
    </source>
</evidence>
<dbReference type="EMBL" id="BLKS01000001">
    <property type="protein sequence ID" value="GFG50111.1"/>
    <property type="molecule type" value="Genomic_DNA"/>
</dbReference>
<dbReference type="GO" id="GO:0045454">
    <property type="term" value="P:cell redox homeostasis"/>
    <property type="evidence" value="ECO:0007669"/>
    <property type="project" value="TreeGrafter"/>
</dbReference>
<dbReference type="InterPro" id="IPR000866">
    <property type="entry name" value="AhpC/TSA"/>
</dbReference>
<dbReference type="EMBL" id="PDCP01000005">
    <property type="protein sequence ID" value="PEG41668.1"/>
    <property type="molecule type" value="Genomic_DNA"/>
</dbReference>
<dbReference type="InterPro" id="IPR007995">
    <property type="entry name" value="DUF742"/>
</dbReference>
<dbReference type="InterPro" id="IPR050924">
    <property type="entry name" value="Peroxiredoxin_BCP/PrxQ"/>
</dbReference>
<reference evidence="13" key="3">
    <citation type="submission" date="2020-02" db="EMBL/GenBank/DDBJ databases">
        <authorList>
            <person name="Matsumoto Y."/>
            <person name="Motooka D."/>
            <person name="Nakamura S."/>
        </authorList>
    </citation>
    <scope>NUCLEOTIDE SEQUENCE</scope>
    <source>
        <strain evidence="13">JCM 6377</strain>
    </source>
</reference>
<dbReference type="Pfam" id="PF00578">
    <property type="entry name" value="AhpC-TSA"/>
    <property type="match status" value="1"/>
</dbReference>
<dbReference type="RefSeq" id="WP_097938416.1">
    <property type="nucleotide sequence ID" value="NZ_BLKS01000001.1"/>
</dbReference>
<evidence type="ECO:0000256" key="4">
    <source>
        <dbReference type="ARBA" id="ARBA00022862"/>
    </source>
</evidence>
<dbReference type="GO" id="GO:0005737">
    <property type="term" value="C:cytoplasm"/>
    <property type="evidence" value="ECO:0007669"/>
    <property type="project" value="TreeGrafter"/>
</dbReference>
<keyword evidence="7" id="KW-0676">Redox-active center</keyword>
<dbReference type="EC" id="1.11.1.24" evidence="2"/>
<dbReference type="InterPro" id="IPR013766">
    <property type="entry name" value="Thioredoxin_domain"/>
</dbReference>
<evidence type="ECO:0000256" key="11">
    <source>
        <dbReference type="ARBA" id="ARBA00049091"/>
    </source>
</evidence>
<sequence>MIAGDKAPDFTLLDHTGRPRRLSEFLSEGPVVLFFFPLASSPICTAQACHFRDLSTDFASVGAQRLGISTDAVDRQAHFAQQRKFDYPLLSDADGVVSELFGVHRGRLAKLRESVVTREATRRRRHIRRRGLLARLLPVRRTTFVIDTDRTVLKVVSSELRASVHADQALWFLQNYTLSRRSPHALSGHQQLKSDWFTEPETTDVAVPLEAPIETLRTTMNSPRWPKHDVRGQILACCMQSRSVAEIAAQLSLPLGATRFLVGELVAQGFLQASTMPGESMPIDDRRELIERTLRGLRALSASAETRE</sequence>
<dbReference type="Proteomes" id="UP000465302">
    <property type="component" value="Unassembled WGS sequence"/>
</dbReference>
<dbReference type="Pfam" id="PF05331">
    <property type="entry name" value="DUF742"/>
    <property type="match status" value="1"/>
</dbReference>
<keyword evidence="6" id="KW-1015">Disulfide bond</keyword>
<evidence type="ECO:0000256" key="10">
    <source>
        <dbReference type="ARBA" id="ARBA00041373"/>
    </source>
</evidence>
<organism evidence="14 15">
    <name type="scientific">Mycolicibacterium agri</name>
    <name type="common">Mycobacterium agri</name>
    <dbReference type="NCBI Taxonomy" id="36811"/>
    <lineage>
        <taxon>Bacteria</taxon>
        <taxon>Bacillati</taxon>
        <taxon>Actinomycetota</taxon>
        <taxon>Actinomycetes</taxon>
        <taxon>Mycobacteriales</taxon>
        <taxon>Mycobacteriaceae</taxon>
        <taxon>Mycolicibacterium</taxon>
    </lineage>
</organism>
<dbReference type="PROSITE" id="PS51352">
    <property type="entry name" value="THIOREDOXIN_2"/>
    <property type="match status" value="1"/>
</dbReference>
<protein>
    <recommendedName>
        <fullName evidence="2">thioredoxin-dependent peroxiredoxin</fullName>
        <ecNumber evidence="2">1.11.1.24</ecNumber>
    </recommendedName>
    <alternativeName>
        <fullName evidence="10">Bacterioferritin comigratory protein</fullName>
    </alternativeName>
    <alternativeName>
        <fullName evidence="8">Thioredoxin peroxidase</fullName>
    </alternativeName>
</protein>
<dbReference type="GO" id="GO:0034599">
    <property type="term" value="P:cellular response to oxidative stress"/>
    <property type="evidence" value="ECO:0007669"/>
    <property type="project" value="TreeGrafter"/>
</dbReference>
<keyword evidence="5" id="KW-0560">Oxidoreductase</keyword>
<dbReference type="PANTHER" id="PTHR42801:SF8">
    <property type="entry name" value="PEROXIREDOXIN RV1608C-RELATED"/>
    <property type="match status" value="1"/>
</dbReference>
<evidence type="ECO:0000256" key="8">
    <source>
        <dbReference type="ARBA" id="ARBA00032824"/>
    </source>
</evidence>
<comment type="caution">
    <text evidence="14">The sequence shown here is derived from an EMBL/GenBank/DDBJ whole genome shotgun (WGS) entry which is preliminary data.</text>
</comment>
<reference evidence="14 15" key="1">
    <citation type="submission" date="2017-10" db="EMBL/GenBank/DDBJ databases">
        <title>The new phylogeny of genus Mycobacterium.</title>
        <authorList>
            <person name="Tortoli E."/>
            <person name="Trovato A."/>
            <person name="Cirillo D.M."/>
        </authorList>
    </citation>
    <scope>NUCLEOTIDE SEQUENCE [LARGE SCALE GENOMIC DNA]</scope>
    <source>
        <strain evidence="14 15">CCUG37673</strain>
    </source>
</reference>
<comment type="similarity">
    <text evidence="9">Belongs to the peroxiredoxin family. BCP/PrxQ subfamily.</text>
</comment>
<evidence type="ECO:0000313" key="16">
    <source>
        <dbReference type="Proteomes" id="UP000465302"/>
    </source>
</evidence>
<comment type="function">
    <text evidence="1">Thiol-specific peroxidase that catalyzes the reduction of hydrogen peroxide and organic hydroperoxides to water and alcohols, respectively. Plays a role in cell protection against oxidative stress by detoxifying peroxides and as sensor of hydrogen peroxide-mediated signaling events.</text>
</comment>
<keyword evidence="4" id="KW-0049">Antioxidant</keyword>
<feature type="domain" description="Thioredoxin" evidence="12">
    <location>
        <begin position="1"/>
        <end position="178"/>
    </location>
</feature>
<accession>A0A2A7NDX0</accession>
<evidence type="ECO:0000313" key="15">
    <source>
        <dbReference type="Proteomes" id="UP000220914"/>
    </source>
</evidence>